<dbReference type="Proteomes" id="UP001142489">
    <property type="component" value="Unassembled WGS sequence"/>
</dbReference>
<evidence type="ECO:0000256" key="2">
    <source>
        <dbReference type="ARBA" id="ARBA00022737"/>
    </source>
</evidence>
<dbReference type="Pfam" id="PF00030">
    <property type="entry name" value="Crystall"/>
    <property type="match status" value="2"/>
</dbReference>
<keyword evidence="2" id="KW-0677">Repeat</keyword>
<dbReference type="EMBL" id="JAPFRF010000011">
    <property type="protein sequence ID" value="KAJ7316641.1"/>
    <property type="molecule type" value="Genomic_DNA"/>
</dbReference>
<dbReference type="GO" id="GO:0007601">
    <property type="term" value="P:visual perception"/>
    <property type="evidence" value="ECO:0007669"/>
    <property type="project" value="TreeGrafter"/>
</dbReference>
<dbReference type="CDD" id="cd20230">
    <property type="entry name" value="PFM_EP37-like"/>
    <property type="match status" value="1"/>
</dbReference>
<dbReference type="Gene3D" id="2.170.15.10">
    <property type="entry name" value="Proaerolysin, chain A, domain 3"/>
    <property type="match status" value="1"/>
</dbReference>
<dbReference type="PANTHER" id="PTHR11818:SF103">
    <property type="entry name" value="BETA_GAMMA CRYSTALLIN 'GREEK KEY' DOMAIN-CONTAINING PROTEIN"/>
    <property type="match status" value="1"/>
</dbReference>
<comment type="similarity">
    <text evidence="1">Belongs to the beta/gamma-crystallin family.</text>
</comment>
<dbReference type="OrthoDB" id="8603363at2759"/>
<evidence type="ECO:0000256" key="3">
    <source>
        <dbReference type="SAM" id="MobiDB-lite"/>
    </source>
</evidence>
<feature type="domain" description="Beta/gamma crystallin 'Greek key'" evidence="4">
    <location>
        <begin position="43"/>
        <end position="81"/>
    </location>
</feature>
<dbReference type="PANTHER" id="PTHR11818">
    <property type="entry name" value="BETA/GAMMA CRYSTALLIN"/>
    <property type="match status" value="1"/>
</dbReference>
<dbReference type="InterPro" id="IPR011024">
    <property type="entry name" value="G_crystallin-like"/>
</dbReference>
<comment type="caution">
    <text evidence="5">The sequence shown here is derived from an EMBL/GenBank/DDBJ whole genome shotgun (WGS) entry which is preliminary data.</text>
</comment>
<dbReference type="InterPro" id="IPR050252">
    <property type="entry name" value="Beta/Gamma-Crystallin"/>
</dbReference>
<evidence type="ECO:0000256" key="1">
    <source>
        <dbReference type="ARBA" id="ARBA00009646"/>
    </source>
</evidence>
<evidence type="ECO:0000259" key="4">
    <source>
        <dbReference type="PROSITE" id="PS50915"/>
    </source>
</evidence>
<keyword evidence="6" id="KW-1185">Reference proteome</keyword>
<dbReference type="GO" id="GO:0002088">
    <property type="term" value="P:lens development in camera-type eye"/>
    <property type="evidence" value="ECO:0007669"/>
    <property type="project" value="TreeGrafter"/>
</dbReference>
<dbReference type="InterPro" id="IPR001064">
    <property type="entry name" value="Beta/gamma_crystallin"/>
</dbReference>
<name>A0A9Q0XJB1_9SAUR</name>
<dbReference type="AlphaFoldDB" id="A0A9Q0XJB1"/>
<evidence type="ECO:0000313" key="5">
    <source>
        <dbReference type="EMBL" id="KAJ7316641.1"/>
    </source>
</evidence>
<dbReference type="Gene3D" id="2.60.20.10">
    <property type="entry name" value="Crystallins"/>
    <property type="match status" value="2"/>
</dbReference>
<organism evidence="5 6">
    <name type="scientific">Phrynocephalus forsythii</name>
    <dbReference type="NCBI Taxonomy" id="171643"/>
    <lineage>
        <taxon>Eukaryota</taxon>
        <taxon>Metazoa</taxon>
        <taxon>Chordata</taxon>
        <taxon>Craniata</taxon>
        <taxon>Vertebrata</taxon>
        <taxon>Euteleostomi</taxon>
        <taxon>Lepidosauria</taxon>
        <taxon>Squamata</taxon>
        <taxon>Bifurcata</taxon>
        <taxon>Unidentata</taxon>
        <taxon>Episquamata</taxon>
        <taxon>Toxicofera</taxon>
        <taxon>Iguania</taxon>
        <taxon>Acrodonta</taxon>
        <taxon>Agamidae</taxon>
        <taxon>Agaminae</taxon>
        <taxon>Phrynocephalus</taxon>
    </lineage>
</organism>
<gene>
    <name evidence="5" type="ORF">JRQ81_002803</name>
</gene>
<dbReference type="PROSITE" id="PS50915">
    <property type="entry name" value="CRYSTALLIN_BETA_GAMMA"/>
    <property type="match status" value="2"/>
</dbReference>
<dbReference type="SUPFAM" id="SSF49695">
    <property type="entry name" value="gamma-Crystallin-like"/>
    <property type="match status" value="1"/>
</dbReference>
<dbReference type="SMART" id="SM00247">
    <property type="entry name" value="XTALbg"/>
    <property type="match status" value="2"/>
</dbReference>
<feature type="domain" description="Beta/gamma crystallin 'Greek key'" evidence="4">
    <location>
        <begin position="2"/>
        <end position="42"/>
    </location>
</feature>
<evidence type="ECO:0000313" key="6">
    <source>
        <dbReference type="Proteomes" id="UP001142489"/>
    </source>
</evidence>
<reference evidence="5" key="1">
    <citation type="journal article" date="2023" name="DNA Res.">
        <title>Chromosome-level genome assembly of Phrynocephalus forsythii using third-generation DNA sequencing and Hi-C analysis.</title>
        <authorList>
            <person name="Qi Y."/>
            <person name="Zhao W."/>
            <person name="Zhao Y."/>
            <person name="Niu C."/>
            <person name="Cao S."/>
            <person name="Zhang Y."/>
        </authorList>
    </citation>
    <scope>NUCLEOTIDE SEQUENCE</scope>
    <source>
        <tissue evidence="5">Muscle</tissue>
    </source>
</reference>
<dbReference type="SUPFAM" id="SSF56973">
    <property type="entry name" value="Aerolisin/ETX pore-forming domain"/>
    <property type="match status" value="1"/>
</dbReference>
<accession>A0A9Q0XJB1</accession>
<sequence length="337" mass="38401">MNKIIVYDHEDFRGLRKEFVSDVPDLRSVDFGDCISSLKVIGQPWIAFPDPNYKGVPAMYEEGEHKCLTLNNQISSLELVTEDLENPQITLYEHPNYEGASKVITEETNLTYGYFNNKASSHIVQKGAWLLYENPNRKGWLYVAREGTKNPNYGPLFNFHDKCSYVYPLKGGRPSITAKILWDLKKIESEREVVLDEITGINNTDFEQIFTSNNSRVYELATKHSFRFIAPTFQIDEKFSLNIDPTTTITVEKEKPDSSITTDKIEVTVPVKIPPHSELTVQVIKKVVTASAPVEMNITRNKKTKTEIGEYRSMSGRHVSTKYTMKPTSAKKKTSSQ</sequence>
<dbReference type="GO" id="GO:0005212">
    <property type="term" value="F:structural constituent of eye lens"/>
    <property type="evidence" value="ECO:0007669"/>
    <property type="project" value="TreeGrafter"/>
</dbReference>
<proteinExistence type="inferred from homology"/>
<feature type="region of interest" description="Disordered" evidence="3">
    <location>
        <begin position="314"/>
        <end position="337"/>
    </location>
</feature>
<protein>
    <recommendedName>
        <fullName evidence="4">Beta/gamma crystallin 'Greek key' domain-containing protein</fullName>
    </recommendedName>
</protein>